<dbReference type="FunFam" id="3.40.50.300:FF:001447">
    <property type="entry name" value="Ras-related protein Rab-1B"/>
    <property type="match status" value="1"/>
</dbReference>
<dbReference type="AlphaFoldDB" id="A0A9Y1BJ15"/>
<evidence type="ECO:0000313" key="4">
    <source>
        <dbReference type="EMBL" id="UJG39983.1"/>
    </source>
</evidence>
<keyword evidence="2" id="KW-0547">Nucleotide-binding</keyword>
<evidence type="ECO:0000256" key="3">
    <source>
        <dbReference type="ARBA" id="ARBA00023134"/>
    </source>
</evidence>
<keyword evidence="3" id="KW-0342">GTP-binding</keyword>
<proteinExistence type="inferred from homology"/>
<reference evidence="4" key="1">
    <citation type="journal article" date="2022" name="Nat. Microbiol.">
        <title>Unique mobile elements and scalable gene flow at the prokaryote-eukaryote boundary revealed by circularized Asgard archaea genomes.</title>
        <authorList>
            <person name="Wu F."/>
            <person name="Speth D.R."/>
            <person name="Philosof A."/>
            <person name="Cremiere A."/>
            <person name="Narayanan A."/>
            <person name="Barco R.A."/>
            <person name="Connon S.A."/>
            <person name="Amend J.P."/>
            <person name="Antoshechkin I.A."/>
            <person name="Orphan V.J."/>
        </authorList>
    </citation>
    <scope>NUCLEOTIDE SEQUENCE</scope>
    <source>
        <strain evidence="4">PM71</strain>
    </source>
</reference>
<dbReference type="PRINTS" id="PR00449">
    <property type="entry name" value="RASTRNSFRMNG"/>
</dbReference>
<dbReference type="GO" id="GO:0090385">
    <property type="term" value="P:phagosome-lysosome fusion"/>
    <property type="evidence" value="ECO:0007669"/>
    <property type="project" value="TreeGrafter"/>
</dbReference>
<dbReference type="EMBL" id="CP084166">
    <property type="protein sequence ID" value="UJG39983.1"/>
    <property type="molecule type" value="Genomic_DNA"/>
</dbReference>
<dbReference type="GO" id="GO:0045335">
    <property type="term" value="C:phagocytic vesicle"/>
    <property type="evidence" value="ECO:0007669"/>
    <property type="project" value="TreeGrafter"/>
</dbReference>
<gene>
    <name evidence="4" type="ORF">K9W45_09015</name>
</gene>
<dbReference type="PANTHER" id="PTHR47981:SF20">
    <property type="entry name" value="RAS-RELATED PROTEIN RAB-7A"/>
    <property type="match status" value="1"/>
</dbReference>
<dbReference type="Proteomes" id="UP001201020">
    <property type="component" value="Chromosome"/>
</dbReference>
<evidence type="ECO:0000256" key="2">
    <source>
        <dbReference type="ARBA" id="ARBA00022741"/>
    </source>
</evidence>
<dbReference type="PROSITE" id="PS51419">
    <property type="entry name" value="RAB"/>
    <property type="match status" value="1"/>
</dbReference>
<dbReference type="NCBIfam" id="TIGR00231">
    <property type="entry name" value="small_GTP"/>
    <property type="match status" value="1"/>
</dbReference>
<dbReference type="InterPro" id="IPR005225">
    <property type="entry name" value="Small_GTP-bd"/>
</dbReference>
<dbReference type="Pfam" id="PF00071">
    <property type="entry name" value="Ras"/>
    <property type="match status" value="1"/>
</dbReference>
<dbReference type="GO" id="GO:0005525">
    <property type="term" value="F:GTP binding"/>
    <property type="evidence" value="ECO:0007669"/>
    <property type="project" value="UniProtKB-KW"/>
</dbReference>
<organism evidence="4">
    <name type="scientific">Candidatus Heimdallarchaeum aukensis</name>
    <dbReference type="NCBI Taxonomy" id="2876573"/>
    <lineage>
        <taxon>Archaea</taxon>
        <taxon>Promethearchaeati</taxon>
        <taxon>Candidatus Heimdallarchaeota</taxon>
        <taxon>Candidatus Heimdallarchaeia (ex Rinke et al. 2021) (nom. nud.)</taxon>
        <taxon>Candidatus Heimdallarchaeales</taxon>
        <taxon>Candidatus Heimdallarchaeaceae</taxon>
        <taxon>Candidatus Heimdallarchaeum</taxon>
    </lineage>
</organism>
<dbReference type="SMART" id="SM00175">
    <property type="entry name" value="RAB"/>
    <property type="match status" value="1"/>
</dbReference>
<dbReference type="Gene3D" id="3.40.50.300">
    <property type="entry name" value="P-loop containing nucleotide triphosphate hydrolases"/>
    <property type="match status" value="1"/>
</dbReference>
<dbReference type="SMART" id="SM00176">
    <property type="entry name" value="RAN"/>
    <property type="match status" value="1"/>
</dbReference>
<evidence type="ECO:0000256" key="1">
    <source>
        <dbReference type="ARBA" id="ARBA00006270"/>
    </source>
</evidence>
<accession>A0A9Y1BJ15</accession>
<comment type="similarity">
    <text evidence="1">Belongs to the small GTPase superfamily. Rab family.</text>
</comment>
<dbReference type="PANTHER" id="PTHR47981">
    <property type="entry name" value="RAB FAMILY"/>
    <property type="match status" value="1"/>
</dbReference>
<protein>
    <submittedName>
        <fullName evidence="4">GTP-binding protein</fullName>
    </submittedName>
</protein>
<dbReference type="GO" id="GO:0005764">
    <property type="term" value="C:lysosome"/>
    <property type="evidence" value="ECO:0007669"/>
    <property type="project" value="TreeGrafter"/>
</dbReference>
<name>A0A9Y1BJ15_9ARCH</name>
<dbReference type="SMART" id="SM00174">
    <property type="entry name" value="RHO"/>
    <property type="match status" value="1"/>
</dbReference>
<dbReference type="GO" id="GO:0003924">
    <property type="term" value="F:GTPase activity"/>
    <property type="evidence" value="ECO:0007669"/>
    <property type="project" value="InterPro"/>
</dbReference>
<dbReference type="PROSITE" id="PS51421">
    <property type="entry name" value="RAS"/>
    <property type="match status" value="1"/>
</dbReference>
<dbReference type="SUPFAM" id="SSF52540">
    <property type="entry name" value="P-loop containing nucleoside triphosphate hydrolases"/>
    <property type="match status" value="1"/>
</dbReference>
<dbReference type="InterPro" id="IPR027417">
    <property type="entry name" value="P-loop_NTPase"/>
</dbReference>
<dbReference type="CDD" id="cd00154">
    <property type="entry name" value="Rab"/>
    <property type="match status" value="1"/>
</dbReference>
<dbReference type="InterPro" id="IPR001806">
    <property type="entry name" value="Small_GTPase"/>
</dbReference>
<sequence length="224" mass="25734">MEKKQKESETKKGITLFQENMPKTTKEVNKRKNMVEKKPDKEKKSFMIKLVLIGDGAVGKTSIRRKYLGEGFVKEHLATLGADFAVKETTIDGDSIKFQIWDIAGQEFFKRVRSRFYRGCFGALAIFDLTRRETFTNLSTWLEELYQNNGRGVIPVIILGNKSDLPNQEVRKDEIAKFVDDLNKKTKEKGVENFFLQTSAKTGVNIDKAFEIIGNYIVKKFETE</sequence>
<dbReference type="SMART" id="SM00173">
    <property type="entry name" value="RAS"/>
    <property type="match status" value="1"/>
</dbReference>